<evidence type="ECO:0000256" key="4">
    <source>
        <dbReference type="ARBA" id="ARBA00022673"/>
    </source>
</evidence>
<feature type="region of interest" description="Disordered" evidence="14">
    <location>
        <begin position="388"/>
        <end position="409"/>
    </location>
</feature>
<feature type="transmembrane region" description="Helical" evidence="15">
    <location>
        <begin position="108"/>
        <end position="132"/>
    </location>
</feature>
<proteinExistence type="predicted"/>
<feature type="domain" description="Ion transport" evidence="16">
    <location>
        <begin position="40"/>
        <end position="255"/>
    </location>
</feature>
<keyword evidence="18" id="KW-1185">Reference proteome</keyword>
<feature type="transmembrane region" description="Helical" evidence="15">
    <location>
        <begin position="227"/>
        <end position="248"/>
    </location>
</feature>
<feature type="compositionally biased region" description="Acidic residues" evidence="14">
    <location>
        <begin position="10"/>
        <end position="25"/>
    </location>
</feature>
<evidence type="ECO:0000313" key="17">
    <source>
        <dbReference type="EMBL" id="KAK3236011.1"/>
    </source>
</evidence>
<evidence type="ECO:0000256" key="15">
    <source>
        <dbReference type="SAM" id="Phobius"/>
    </source>
</evidence>
<evidence type="ECO:0000256" key="14">
    <source>
        <dbReference type="SAM" id="MobiDB-lite"/>
    </source>
</evidence>
<dbReference type="InterPro" id="IPR050599">
    <property type="entry name" value="VDCC_alpha-1_subunit"/>
</dbReference>
<dbReference type="GO" id="GO:0098703">
    <property type="term" value="P:calcium ion import across plasma membrane"/>
    <property type="evidence" value="ECO:0007669"/>
    <property type="project" value="TreeGrafter"/>
</dbReference>
<dbReference type="Gene3D" id="1.20.120.350">
    <property type="entry name" value="Voltage-gated potassium channels. Chain C"/>
    <property type="match status" value="1"/>
</dbReference>
<dbReference type="Gene3D" id="1.10.287.70">
    <property type="match status" value="1"/>
</dbReference>
<keyword evidence="8 15" id="KW-1133">Transmembrane helix</keyword>
<feature type="coiled-coil region" evidence="13">
    <location>
        <begin position="267"/>
        <end position="294"/>
    </location>
</feature>
<feature type="transmembrane region" description="Helical" evidence="15">
    <location>
        <begin position="40"/>
        <end position="57"/>
    </location>
</feature>
<sequence length="444" mass="49716">MDPENTSLQEEQEKEAESENGDEESIGQQGKIALLYDSDVFSTVTAVAIFLNFVVTACDKQIVSGDADLAFELLEYIFTSFFFGELVLNMAAHTLRQFWLDSWNVFDFVTVLVSLLSLLLAGVPGASILRVFRAFRIFRLFKRNQNLLRILLSIERAIPGCANGMGILLLVSSIYAILSVQLYKDVDPVHFSTFLGALFTLTQFLTFDNWSEIAWPIVNEYPASSLFFSSFIMLGGIVLINVIIANLLSGFADSKVSLEPTNSASPEEEKQERAAELQAQQAKLQAELDAARELLRIAQACPYTKVVEEIRAARADLIAGFEELGDFMEHIGDRRPPSSYEETRTWTEDSANGELSERFLIKGDFSDYPDEDQDSSSSLDLEALKEEVDYHDRNEVQPSRGNLGTRRDTLMRQLVPGGETQSSETDAPARWTSVWTLASDENTW</sequence>
<gene>
    <name evidence="17" type="ORF">CYMTET_53828</name>
</gene>
<keyword evidence="10 15" id="KW-0472">Membrane</keyword>
<dbReference type="GO" id="GO:0008331">
    <property type="term" value="F:high voltage-gated calcium channel activity"/>
    <property type="evidence" value="ECO:0007669"/>
    <property type="project" value="TreeGrafter"/>
</dbReference>
<organism evidence="17 18">
    <name type="scientific">Cymbomonas tetramitiformis</name>
    <dbReference type="NCBI Taxonomy" id="36881"/>
    <lineage>
        <taxon>Eukaryota</taxon>
        <taxon>Viridiplantae</taxon>
        <taxon>Chlorophyta</taxon>
        <taxon>Pyramimonadophyceae</taxon>
        <taxon>Pyramimonadales</taxon>
        <taxon>Pyramimonadaceae</taxon>
        <taxon>Cymbomonas</taxon>
    </lineage>
</organism>
<feature type="transmembrane region" description="Helical" evidence="15">
    <location>
        <begin position="153"/>
        <end position="177"/>
    </location>
</feature>
<keyword evidence="11" id="KW-0325">Glycoprotein</keyword>
<evidence type="ECO:0000256" key="1">
    <source>
        <dbReference type="ARBA" id="ARBA00004141"/>
    </source>
</evidence>
<feature type="region of interest" description="Disordered" evidence="14">
    <location>
        <begin position="1"/>
        <end position="26"/>
    </location>
</feature>
<evidence type="ECO:0000313" key="18">
    <source>
        <dbReference type="Proteomes" id="UP001190700"/>
    </source>
</evidence>
<evidence type="ECO:0000256" key="10">
    <source>
        <dbReference type="ARBA" id="ARBA00023136"/>
    </source>
</evidence>
<dbReference type="PANTHER" id="PTHR45628">
    <property type="entry name" value="VOLTAGE-DEPENDENT CALCIUM CHANNEL TYPE A SUBUNIT ALPHA-1"/>
    <property type="match status" value="1"/>
</dbReference>
<protein>
    <recommendedName>
        <fullName evidence="16">Ion transport domain-containing protein</fullName>
    </recommendedName>
</protein>
<keyword evidence="5 15" id="KW-0812">Transmembrane</keyword>
<comment type="caution">
    <text evidence="17">The sequence shown here is derived from an EMBL/GenBank/DDBJ whole genome shotgun (WGS) entry which is preliminary data.</text>
</comment>
<keyword evidence="6" id="KW-0106">Calcium</keyword>
<keyword evidence="13" id="KW-0175">Coiled coil</keyword>
<feature type="region of interest" description="Disordered" evidence="14">
    <location>
        <begin position="330"/>
        <end position="349"/>
    </location>
</feature>
<dbReference type="InterPro" id="IPR027359">
    <property type="entry name" value="Volt_channel_dom_sf"/>
</dbReference>
<evidence type="ECO:0000256" key="12">
    <source>
        <dbReference type="ARBA" id="ARBA00023303"/>
    </source>
</evidence>
<reference evidence="17 18" key="1">
    <citation type="journal article" date="2015" name="Genome Biol. Evol.">
        <title>Comparative Genomics of a Bacterivorous Green Alga Reveals Evolutionary Causalities and Consequences of Phago-Mixotrophic Mode of Nutrition.</title>
        <authorList>
            <person name="Burns J.A."/>
            <person name="Paasch A."/>
            <person name="Narechania A."/>
            <person name="Kim E."/>
        </authorList>
    </citation>
    <scope>NUCLEOTIDE SEQUENCE [LARGE SCALE GENOMIC DNA]</scope>
    <source>
        <strain evidence="17 18">PLY_AMNH</strain>
    </source>
</reference>
<evidence type="ECO:0000256" key="2">
    <source>
        <dbReference type="ARBA" id="ARBA00022448"/>
    </source>
</evidence>
<keyword evidence="9" id="KW-0406">Ion transport</keyword>
<feature type="transmembrane region" description="Helical" evidence="15">
    <location>
        <begin position="69"/>
        <end position="88"/>
    </location>
</feature>
<dbReference type="AlphaFoldDB" id="A0AAE0BGA2"/>
<dbReference type="PANTHER" id="PTHR45628:SF7">
    <property type="entry name" value="VOLTAGE-DEPENDENT CALCIUM CHANNEL TYPE A SUBUNIT ALPHA-1"/>
    <property type="match status" value="1"/>
</dbReference>
<dbReference type="EMBL" id="LGRX02035177">
    <property type="protein sequence ID" value="KAK3236011.1"/>
    <property type="molecule type" value="Genomic_DNA"/>
</dbReference>
<keyword evidence="2" id="KW-0813">Transport</keyword>
<comment type="subcellular location">
    <subcellularLocation>
        <location evidence="1">Membrane</location>
        <topology evidence="1">Multi-pass membrane protein</topology>
    </subcellularLocation>
</comment>
<evidence type="ECO:0000256" key="13">
    <source>
        <dbReference type="SAM" id="Coils"/>
    </source>
</evidence>
<name>A0AAE0BGA2_9CHLO</name>
<keyword evidence="7" id="KW-0851">Voltage-gated channel</keyword>
<dbReference type="Pfam" id="PF00520">
    <property type="entry name" value="Ion_trans"/>
    <property type="match status" value="1"/>
</dbReference>
<evidence type="ECO:0000256" key="7">
    <source>
        <dbReference type="ARBA" id="ARBA00022882"/>
    </source>
</evidence>
<dbReference type="InterPro" id="IPR005821">
    <property type="entry name" value="Ion_trans_dom"/>
</dbReference>
<keyword evidence="12" id="KW-0407">Ion channel</keyword>
<evidence type="ECO:0000256" key="5">
    <source>
        <dbReference type="ARBA" id="ARBA00022692"/>
    </source>
</evidence>
<dbReference type="GO" id="GO:0005891">
    <property type="term" value="C:voltage-gated calcium channel complex"/>
    <property type="evidence" value="ECO:0007669"/>
    <property type="project" value="TreeGrafter"/>
</dbReference>
<evidence type="ECO:0000259" key="16">
    <source>
        <dbReference type="Pfam" id="PF00520"/>
    </source>
</evidence>
<feature type="transmembrane region" description="Helical" evidence="15">
    <location>
        <begin position="189"/>
        <end position="207"/>
    </location>
</feature>
<evidence type="ECO:0000256" key="9">
    <source>
        <dbReference type="ARBA" id="ARBA00023065"/>
    </source>
</evidence>
<keyword evidence="3" id="KW-0109">Calcium transport</keyword>
<evidence type="ECO:0000256" key="11">
    <source>
        <dbReference type="ARBA" id="ARBA00023180"/>
    </source>
</evidence>
<feature type="compositionally biased region" description="Basic and acidic residues" evidence="14">
    <location>
        <begin position="330"/>
        <end position="347"/>
    </location>
</feature>
<dbReference type="PRINTS" id="PR00169">
    <property type="entry name" value="KCHANNEL"/>
</dbReference>
<dbReference type="SUPFAM" id="SSF81324">
    <property type="entry name" value="Voltage-gated potassium channels"/>
    <property type="match status" value="1"/>
</dbReference>
<keyword evidence="4" id="KW-0107">Calcium channel</keyword>
<evidence type="ECO:0000256" key="8">
    <source>
        <dbReference type="ARBA" id="ARBA00022989"/>
    </source>
</evidence>
<accession>A0AAE0BGA2</accession>
<dbReference type="Proteomes" id="UP001190700">
    <property type="component" value="Unassembled WGS sequence"/>
</dbReference>
<evidence type="ECO:0000256" key="6">
    <source>
        <dbReference type="ARBA" id="ARBA00022837"/>
    </source>
</evidence>
<evidence type="ECO:0000256" key="3">
    <source>
        <dbReference type="ARBA" id="ARBA00022568"/>
    </source>
</evidence>